<name>A0A485P6Q7_LYNPA</name>
<dbReference type="EMBL" id="CAAGRJ010028233">
    <property type="protein sequence ID" value="VFV40018.1"/>
    <property type="molecule type" value="Genomic_DNA"/>
</dbReference>
<keyword evidence="2" id="KW-1185">Reference proteome</keyword>
<organism evidence="1 2">
    <name type="scientific">Lynx pardinus</name>
    <name type="common">Iberian lynx</name>
    <name type="synonym">Felis pardina</name>
    <dbReference type="NCBI Taxonomy" id="191816"/>
    <lineage>
        <taxon>Eukaryota</taxon>
        <taxon>Metazoa</taxon>
        <taxon>Chordata</taxon>
        <taxon>Craniata</taxon>
        <taxon>Vertebrata</taxon>
        <taxon>Euteleostomi</taxon>
        <taxon>Mammalia</taxon>
        <taxon>Eutheria</taxon>
        <taxon>Laurasiatheria</taxon>
        <taxon>Carnivora</taxon>
        <taxon>Feliformia</taxon>
        <taxon>Felidae</taxon>
        <taxon>Felinae</taxon>
        <taxon>Lynx</taxon>
    </lineage>
</organism>
<proteinExistence type="predicted"/>
<sequence length="66" mass="7288">PDGSPAVEKESKPLKRKYMYVVENSKGTKSDTVTNGQNIIGVLNAINLRAWASCAGYTYYCQIMTL</sequence>
<feature type="non-terminal residue" evidence="1">
    <location>
        <position position="1"/>
    </location>
</feature>
<protein>
    <submittedName>
        <fullName evidence="1">Uncharacterized protein</fullName>
    </submittedName>
</protein>
<dbReference type="Proteomes" id="UP000386466">
    <property type="component" value="Unassembled WGS sequence"/>
</dbReference>
<reference evidence="1 2" key="1">
    <citation type="submission" date="2019-01" db="EMBL/GenBank/DDBJ databases">
        <authorList>
            <person name="Alioto T."/>
            <person name="Alioto T."/>
        </authorList>
    </citation>
    <scope>NUCLEOTIDE SEQUENCE [LARGE SCALE GENOMIC DNA]</scope>
</reference>
<evidence type="ECO:0000313" key="1">
    <source>
        <dbReference type="EMBL" id="VFV40018.1"/>
    </source>
</evidence>
<evidence type="ECO:0000313" key="2">
    <source>
        <dbReference type="Proteomes" id="UP000386466"/>
    </source>
</evidence>
<gene>
    <name evidence="1" type="ORF">LYPA_23C005027</name>
</gene>
<dbReference type="AlphaFoldDB" id="A0A485P6Q7"/>
<accession>A0A485P6Q7</accession>